<keyword evidence="2" id="KW-0812">Transmembrane</keyword>
<proteinExistence type="predicted"/>
<evidence type="ECO:0000256" key="1">
    <source>
        <dbReference type="ARBA" id="ARBA00023284"/>
    </source>
</evidence>
<name>A0ABV7Z2S8_9BACT</name>
<dbReference type="EMBL" id="JBHRYQ010000001">
    <property type="protein sequence ID" value="MFC3812800.1"/>
    <property type="molecule type" value="Genomic_DNA"/>
</dbReference>
<dbReference type="Pfam" id="PF13899">
    <property type="entry name" value="Thioredoxin_7"/>
    <property type="match status" value="1"/>
</dbReference>
<feature type="transmembrane region" description="Helical" evidence="2">
    <location>
        <begin position="28"/>
        <end position="46"/>
    </location>
</feature>
<evidence type="ECO:0000256" key="2">
    <source>
        <dbReference type="SAM" id="Phobius"/>
    </source>
</evidence>
<comment type="caution">
    <text evidence="4">The sequence shown here is derived from an EMBL/GenBank/DDBJ whole genome shotgun (WGS) entry which is preliminary data.</text>
</comment>
<dbReference type="Gene3D" id="3.40.30.10">
    <property type="entry name" value="Glutaredoxin"/>
    <property type="match status" value="1"/>
</dbReference>
<keyword evidence="1" id="KW-0676">Redox-active center</keyword>
<dbReference type="RefSeq" id="WP_379839704.1">
    <property type="nucleotide sequence ID" value="NZ_JBHRYQ010000001.1"/>
</dbReference>
<keyword evidence="5" id="KW-1185">Reference proteome</keyword>
<dbReference type="PANTHER" id="PTHR32234">
    <property type="entry name" value="THIOL:DISULFIDE INTERCHANGE PROTEIN DSBD"/>
    <property type="match status" value="1"/>
</dbReference>
<evidence type="ECO:0000259" key="3">
    <source>
        <dbReference type="PROSITE" id="PS51352"/>
    </source>
</evidence>
<dbReference type="InterPro" id="IPR013766">
    <property type="entry name" value="Thioredoxin_domain"/>
</dbReference>
<feature type="transmembrane region" description="Helical" evidence="2">
    <location>
        <begin position="52"/>
        <end position="73"/>
    </location>
</feature>
<evidence type="ECO:0000313" key="5">
    <source>
        <dbReference type="Proteomes" id="UP001595616"/>
    </source>
</evidence>
<dbReference type="PANTHER" id="PTHR32234:SF0">
    <property type="entry name" value="THIOL:DISULFIDE INTERCHANGE PROTEIN DSBD"/>
    <property type="match status" value="1"/>
</dbReference>
<gene>
    <name evidence="4" type="ORF">ACFOOI_19205</name>
</gene>
<keyword evidence="2" id="KW-1133">Transmembrane helix</keyword>
<dbReference type="InterPro" id="IPR036249">
    <property type="entry name" value="Thioredoxin-like_sf"/>
</dbReference>
<sequence length="201" mass="22076">MNLKDIVITSLIGLAAIYVIYRIPQPYGLGALGIIILTVAFGFIFKKHQPEILSWGKTLSLGVLGAAAYFIYLGESQKSKFDQPTAVTFSDKSYEEALALSKTTKKPIFIDFYATWCGTCVYFSKNILTVPEVGAAMNASFINLKYDAEKGVGRQLAKKYGVVAYPTLIVVDSAGNLVEELSSNTVPTAEQMVIYAQKYKR</sequence>
<dbReference type="SUPFAM" id="SSF52833">
    <property type="entry name" value="Thioredoxin-like"/>
    <property type="match status" value="1"/>
</dbReference>
<evidence type="ECO:0000313" key="4">
    <source>
        <dbReference type="EMBL" id="MFC3812800.1"/>
    </source>
</evidence>
<protein>
    <submittedName>
        <fullName evidence="4">Thioredoxin family protein</fullName>
    </submittedName>
</protein>
<keyword evidence="2" id="KW-0472">Membrane</keyword>
<dbReference type="InterPro" id="IPR017937">
    <property type="entry name" value="Thioredoxin_CS"/>
</dbReference>
<feature type="transmembrane region" description="Helical" evidence="2">
    <location>
        <begin position="6"/>
        <end position="21"/>
    </location>
</feature>
<reference evidence="5" key="1">
    <citation type="journal article" date="2019" name="Int. J. Syst. Evol. Microbiol.">
        <title>The Global Catalogue of Microorganisms (GCM) 10K type strain sequencing project: providing services to taxonomists for standard genome sequencing and annotation.</title>
        <authorList>
            <consortium name="The Broad Institute Genomics Platform"/>
            <consortium name="The Broad Institute Genome Sequencing Center for Infectious Disease"/>
            <person name="Wu L."/>
            <person name="Ma J."/>
        </authorList>
    </citation>
    <scope>NUCLEOTIDE SEQUENCE [LARGE SCALE GENOMIC DNA]</scope>
    <source>
        <strain evidence="5">CECT 7956</strain>
    </source>
</reference>
<organism evidence="4 5">
    <name type="scientific">Lacihabitans lacunae</name>
    <dbReference type="NCBI Taxonomy" id="1028214"/>
    <lineage>
        <taxon>Bacteria</taxon>
        <taxon>Pseudomonadati</taxon>
        <taxon>Bacteroidota</taxon>
        <taxon>Cytophagia</taxon>
        <taxon>Cytophagales</taxon>
        <taxon>Leadbetterellaceae</taxon>
        <taxon>Lacihabitans</taxon>
    </lineage>
</organism>
<dbReference type="PROSITE" id="PS00194">
    <property type="entry name" value="THIOREDOXIN_1"/>
    <property type="match status" value="1"/>
</dbReference>
<dbReference type="Proteomes" id="UP001595616">
    <property type="component" value="Unassembled WGS sequence"/>
</dbReference>
<feature type="domain" description="Thioredoxin" evidence="3">
    <location>
        <begin position="62"/>
        <end position="198"/>
    </location>
</feature>
<dbReference type="PROSITE" id="PS51352">
    <property type="entry name" value="THIOREDOXIN_2"/>
    <property type="match status" value="1"/>
</dbReference>
<accession>A0ABV7Z2S8</accession>